<dbReference type="CDD" id="cd14978">
    <property type="entry name" value="7tmA_FMRFamide_R-like"/>
    <property type="match status" value="1"/>
</dbReference>
<dbReference type="InterPro" id="IPR017452">
    <property type="entry name" value="GPCR_Rhodpsn_7TM"/>
</dbReference>
<evidence type="ECO:0000259" key="6">
    <source>
        <dbReference type="PROSITE" id="PS50262"/>
    </source>
</evidence>
<feature type="transmembrane region" description="Helical" evidence="5">
    <location>
        <begin position="300"/>
        <end position="322"/>
    </location>
</feature>
<comment type="subcellular location">
    <subcellularLocation>
        <location evidence="1">Membrane</location>
    </subcellularLocation>
</comment>
<evidence type="ECO:0000256" key="4">
    <source>
        <dbReference type="ARBA" id="ARBA00023136"/>
    </source>
</evidence>
<feature type="transmembrane region" description="Helical" evidence="5">
    <location>
        <begin position="217"/>
        <end position="239"/>
    </location>
</feature>
<keyword evidence="2 5" id="KW-0812">Transmembrane</keyword>
<accession>A0A2G5TED0</accession>
<dbReference type="InterPro" id="IPR000276">
    <property type="entry name" value="GPCR_Rhodpsn"/>
</dbReference>
<feature type="transmembrane region" description="Helical" evidence="5">
    <location>
        <begin position="154"/>
        <end position="174"/>
    </location>
</feature>
<reference evidence="8" key="1">
    <citation type="submission" date="2017-10" db="EMBL/GenBank/DDBJ databases">
        <title>Rapid genome shrinkage in a self-fertile nematode reveals novel sperm competition proteins.</title>
        <authorList>
            <person name="Yin D."/>
            <person name="Schwarz E.M."/>
            <person name="Thomas C.G."/>
            <person name="Felde R.L."/>
            <person name="Korf I.F."/>
            <person name="Cutter A.D."/>
            <person name="Schartner C.M."/>
            <person name="Ralston E.J."/>
            <person name="Meyer B.J."/>
            <person name="Haag E.S."/>
        </authorList>
    </citation>
    <scope>NUCLEOTIDE SEQUENCE [LARGE SCALE GENOMIC DNA]</scope>
    <source>
        <strain evidence="8">JU1422</strain>
    </source>
</reference>
<evidence type="ECO:0000256" key="2">
    <source>
        <dbReference type="ARBA" id="ARBA00022692"/>
    </source>
</evidence>
<evidence type="ECO:0000256" key="5">
    <source>
        <dbReference type="SAM" id="Phobius"/>
    </source>
</evidence>
<proteinExistence type="predicted"/>
<name>A0A2G5TED0_9PELO</name>
<dbReference type="GO" id="GO:0016020">
    <property type="term" value="C:membrane"/>
    <property type="evidence" value="ECO:0007669"/>
    <property type="project" value="UniProtKB-SubCell"/>
</dbReference>
<evidence type="ECO:0000313" key="7">
    <source>
        <dbReference type="EMBL" id="PIC25406.1"/>
    </source>
</evidence>
<dbReference type="PROSITE" id="PS50262">
    <property type="entry name" value="G_PROTEIN_RECEP_F1_2"/>
    <property type="match status" value="1"/>
</dbReference>
<feature type="transmembrane region" description="Helical" evidence="5">
    <location>
        <begin position="260"/>
        <end position="280"/>
    </location>
</feature>
<dbReference type="OrthoDB" id="5831543at2759"/>
<keyword evidence="4 5" id="KW-0472">Membrane</keyword>
<evidence type="ECO:0000256" key="3">
    <source>
        <dbReference type="ARBA" id="ARBA00022989"/>
    </source>
</evidence>
<dbReference type="STRING" id="1611254.A0A2G5TED0"/>
<dbReference type="PANTHER" id="PTHR22751:SF102">
    <property type="entry name" value="G-PROTEIN COUPLED RECEPTORS FAMILY 1 PROFILE DOMAIN-CONTAINING PROTEIN"/>
    <property type="match status" value="1"/>
</dbReference>
<sequence>MNISTTESPELHDYATLPPWFDEANEIFEYVLAVLQFFGFFINIVHLSILTREELRMNSVYRLMIGICSCDLLSHTLTFIGFSPFWIKEVRKESQKCFLTMSYKDAFLSLYPVVVLDITQRTSSWLALAMALFRTLSVMFPMSVRMQKLSKPKWAVWTILGLLLVNTSWTLVVFGRHTIVERNIDSDCNGNEVHLNPVRYLILVQTNLEHLHSTITYIYGFIKALPSLIDPILTVLLIIELRKAAERSKKCGKPSNSENTTKLILFVTISFFILEVPNGFAHVTAGVFHGVPAILSVSYMVQVFAEILPVFNSSSHFFICYFMSSQYKSTAKEVYGRFWKSKPKVIPVQECPRRGTNDTLGSVVA</sequence>
<feature type="transmembrane region" description="Helical" evidence="5">
    <location>
        <begin position="27"/>
        <end position="51"/>
    </location>
</feature>
<gene>
    <name evidence="7" type="primary">Cni-srw-4</name>
    <name evidence="7" type="synonym">Cnig_chr_V.g18354</name>
    <name evidence="7" type="ORF">B9Z55_018354</name>
</gene>
<dbReference type="GO" id="GO:0008528">
    <property type="term" value="F:G protein-coupled peptide receptor activity"/>
    <property type="evidence" value="ECO:0007669"/>
    <property type="project" value="InterPro"/>
</dbReference>
<protein>
    <recommendedName>
        <fullName evidence="6">G-protein coupled receptors family 1 profile domain-containing protein</fullName>
    </recommendedName>
</protein>
<organism evidence="7 8">
    <name type="scientific">Caenorhabditis nigoni</name>
    <dbReference type="NCBI Taxonomy" id="1611254"/>
    <lineage>
        <taxon>Eukaryota</taxon>
        <taxon>Metazoa</taxon>
        <taxon>Ecdysozoa</taxon>
        <taxon>Nematoda</taxon>
        <taxon>Chromadorea</taxon>
        <taxon>Rhabditida</taxon>
        <taxon>Rhabditina</taxon>
        <taxon>Rhabditomorpha</taxon>
        <taxon>Rhabditoidea</taxon>
        <taxon>Rhabditidae</taxon>
        <taxon>Peloderinae</taxon>
        <taxon>Caenorhabditis</taxon>
    </lineage>
</organism>
<dbReference type="EMBL" id="PDUG01000005">
    <property type="protein sequence ID" value="PIC25406.1"/>
    <property type="molecule type" value="Genomic_DNA"/>
</dbReference>
<keyword evidence="8" id="KW-1185">Reference proteome</keyword>
<dbReference type="AlphaFoldDB" id="A0A2G5TED0"/>
<dbReference type="SMART" id="SM01381">
    <property type="entry name" value="7TM_GPCR_Srsx"/>
    <property type="match status" value="1"/>
</dbReference>
<dbReference type="Proteomes" id="UP000230233">
    <property type="component" value="Chromosome V"/>
</dbReference>
<dbReference type="Pfam" id="PF10324">
    <property type="entry name" value="7TM_GPCR_Srw"/>
    <property type="match status" value="1"/>
</dbReference>
<evidence type="ECO:0000313" key="8">
    <source>
        <dbReference type="Proteomes" id="UP000230233"/>
    </source>
</evidence>
<dbReference type="SUPFAM" id="SSF81321">
    <property type="entry name" value="Family A G protein-coupled receptor-like"/>
    <property type="match status" value="1"/>
</dbReference>
<feature type="domain" description="G-protein coupled receptors family 1 profile" evidence="6">
    <location>
        <begin position="42"/>
        <end position="320"/>
    </location>
</feature>
<keyword evidence="3 5" id="KW-1133">Transmembrane helix</keyword>
<comment type="caution">
    <text evidence="7">The sequence shown here is derived from an EMBL/GenBank/DDBJ whole genome shotgun (WGS) entry which is preliminary data.</text>
</comment>
<dbReference type="InterPro" id="IPR019427">
    <property type="entry name" value="7TM_GPCR_serpentine_rcpt_Srw"/>
</dbReference>
<dbReference type="Gene3D" id="1.20.1070.10">
    <property type="entry name" value="Rhodopsin 7-helix transmembrane proteins"/>
    <property type="match status" value="1"/>
</dbReference>
<evidence type="ECO:0000256" key="1">
    <source>
        <dbReference type="ARBA" id="ARBA00004370"/>
    </source>
</evidence>
<dbReference type="PANTHER" id="PTHR22751">
    <property type="entry name" value="G-PROTEIN COUPLED RECEPTOR-RELATED"/>
    <property type="match status" value="1"/>
</dbReference>